<dbReference type="EMBL" id="QEXL01000004">
    <property type="protein sequence ID" value="RBM08655.1"/>
    <property type="molecule type" value="Genomic_DNA"/>
</dbReference>
<evidence type="ECO:0000313" key="4">
    <source>
        <dbReference type="Proteomes" id="UP000252680"/>
    </source>
</evidence>
<dbReference type="Pfam" id="PF01636">
    <property type="entry name" value="APH"/>
    <property type="match status" value="1"/>
</dbReference>
<proteinExistence type="inferred from homology"/>
<dbReference type="InterPro" id="IPR050249">
    <property type="entry name" value="Pseudomonas-type_ThrB"/>
</dbReference>
<accession>A0A365YZ33</accession>
<dbReference type="InterPro" id="IPR011009">
    <property type="entry name" value="Kinase-like_dom_sf"/>
</dbReference>
<sequence length="326" mass="36457">MDDPDAIAGAAMALYPESCRGTPRLLCLSENATYRVDLPDGGRRVLRVHRPGYHDADEIRSELAWLDSLRRDGIRTPVPVRGLDGEWLHHVAPPGVAGRHVVMFDWIAGTQPTADIDPASFARLGRITARLHRHSRQWSRPPGFRRRAWTHATMVGPDAPWGRWQEARGLDRTSHDVIAHAVERIGAELAEYGQGAERFGLIHADLRLANLLIEGEATHIIDFDDCGFSWFMQDLAAAISFFEDHPHVPRWIGHWIRGYETIARLGQADLSILPALIAQRRIQLMAWGASHAETAQVRALGPGWNARSVTLCRDYLAERLARTIAG</sequence>
<comment type="similarity">
    <text evidence="1">Belongs to the pseudomonas-type ThrB family.</text>
</comment>
<dbReference type="Gene3D" id="3.90.1200.10">
    <property type="match status" value="1"/>
</dbReference>
<dbReference type="Proteomes" id="UP000252680">
    <property type="component" value="Unassembled WGS sequence"/>
</dbReference>
<name>A0A365YZ33_9PROT</name>
<dbReference type="PANTHER" id="PTHR21064">
    <property type="entry name" value="AMINOGLYCOSIDE PHOSPHOTRANSFERASE DOMAIN-CONTAINING PROTEIN-RELATED"/>
    <property type="match status" value="1"/>
</dbReference>
<evidence type="ECO:0000259" key="2">
    <source>
        <dbReference type="Pfam" id="PF01636"/>
    </source>
</evidence>
<dbReference type="Gene3D" id="3.30.200.20">
    <property type="entry name" value="Phosphorylase Kinase, domain 1"/>
    <property type="match status" value="1"/>
</dbReference>
<dbReference type="AlphaFoldDB" id="A0A365YZ33"/>
<evidence type="ECO:0000256" key="1">
    <source>
        <dbReference type="ARBA" id="ARBA00038240"/>
    </source>
</evidence>
<organism evidence="3 4">
    <name type="scientific">Novacetimonas cocois</name>
    <dbReference type="NCBI Taxonomy" id="1747507"/>
    <lineage>
        <taxon>Bacteria</taxon>
        <taxon>Pseudomonadati</taxon>
        <taxon>Pseudomonadota</taxon>
        <taxon>Alphaproteobacteria</taxon>
        <taxon>Acetobacterales</taxon>
        <taxon>Acetobacteraceae</taxon>
        <taxon>Novacetimonas</taxon>
    </lineage>
</organism>
<dbReference type="PANTHER" id="PTHR21064:SF6">
    <property type="entry name" value="AMINOGLYCOSIDE PHOSPHOTRANSFERASE DOMAIN-CONTAINING PROTEIN"/>
    <property type="match status" value="1"/>
</dbReference>
<gene>
    <name evidence="3" type="ORF">NJLHNGOC_04495</name>
</gene>
<evidence type="ECO:0000313" key="3">
    <source>
        <dbReference type="EMBL" id="RBM08655.1"/>
    </source>
</evidence>
<dbReference type="InterPro" id="IPR002575">
    <property type="entry name" value="Aminoglycoside_PTrfase"/>
</dbReference>
<keyword evidence="3" id="KW-0418">Kinase</keyword>
<dbReference type="SUPFAM" id="SSF56112">
    <property type="entry name" value="Protein kinase-like (PK-like)"/>
    <property type="match status" value="1"/>
</dbReference>
<protein>
    <submittedName>
        <fullName evidence="3">Serine kinase</fullName>
    </submittedName>
</protein>
<keyword evidence="4" id="KW-1185">Reference proteome</keyword>
<feature type="domain" description="Aminoglycoside phosphotransferase" evidence="2">
    <location>
        <begin position="30"/>
        <end position="261"/>
    </location>
</feature>
<comment type="caution">
    <text evidence="3">The sequence shown here is derived from an EMBL/GenBank/DDBJ whole genome shotgun (WGS) entry which is preliminary data.</text>
</comment>
<dbReference type="OrthoDB" id="241498at2"/>
<keyword evidence="3" id="KW-0808">Transferase</keyword>
<dbReference type="GO" id="GO:0019202">
    <property type="term" value="F:amino acid kinase activity"/>
    <property type="evidence" value="ECO:0007669"/>
    <property type="project" value="TreeGrafter"/>
</dbReference>
<reference evidence="3 4" key="1">
    <citation type="submission" date="2018-05" db="EMBL/GenBank/DDBJ databases">
        <title>Komagataeibacter cocois sp. nov., for a novel cellulose- producing strain isolated from coconut milk.</title>
        <authorList>
            <person name="Liu L."/>
            <person name="Wang Y."/>
            <person name="Liu S."/>
            <person name="Bi J."/>
            <person name="Chen H."/>
            <person name="Deng J."/>
            <person name="Zhang C."/>
            <person name="Hu Q."/>
            <person name="Li C."/>
        </authorList>
    </citation>
    <scope>NUCLEOTIDE SEQUENCE [LARGE SCALE GENOMIC DNA]</scope>
    <source>
        <strain evidence="3 4">WE7</strain>
    </source>
</reference>